<keyword evidence="2" id="KW-1185">Reference proteome</keyword>
<dbReference type="EMBL" id="UZAH01040930">
    <property type="protein sequence ID" value="VDP59489.1"/>
    <property type="molecule type" value="Genomic_DNA"/>
</dbReference>
<dbReference type="Proteomes" id="UP000050761">
    <property type="component" value="Unassembled WGS sequence"/>
</dbReference>
<gene>
    <name evidence="1" type="ORF">HPBE_LOCUS26804</name>
</gene>
<dbReference type="WBParaSite" id="HPBE_0002680501-mRNA-1">
    <property type="protein sequence ID" value="HPBE_0002680501-mRNA-1"/>
    <property type="gene ID" value="HPBE_0002680501"/>
</dbReference>
<evidence type="ECO:0000313" key="2">
    <source>
        <dbReference type="Proteomes" id="UP000050761"/>
    </source>
</evidence>
<reference evidence="3" key="2">
    <citation type="submission" date="2019-09" db="UniProtKB">
        <authorList>
            <consortium name="WormBaseParasite"/>
        </authorList>
    </citation>
    <scope>IDENTIFICATION</scope>
</reference>
<reference evidence="1 2" key="1">
    <citation type="submission" date="2018-11" db="EMBL/GenBank/DDBJ databases">
        <authorList>
            <consortium name="Pathogen Informatics"/>
        </authorList>
    </citation>
    <scope>NUCLEOTIDE SEQUENCE [LARGE SCALE GENOMIC DNA]</scope>
</reference>
<protein>
    <submittedName>
        <fullName evidence="3">Saposin B-type domain-containing protein</fullName>
    </submittedName>
</protein>
<sequence length="93" mass="10286">MAQMSKSDAKSLSCGHCADLQSFFSTMTERQEFAGFQHFVTVELKRTVCDYTGILATACDRLVEGVVPRVLSKFSDLSKSGDYCAKVYTTINL</sequence>
<evidence type="ECO:0000313" key="1">
    <source>
        <dbReference type="EMBL" id="VDP59489.1"/>
    </source>
</evidence>
<name>A0A183GVT5_HELPZ</name>
<evidence type="ECO:0000313" key="3">
    <source>
        <dbReference type="WBParaSite" id="HPBE_0002680501-mRNA-1"/>
    </source>
</evidence>
<accession>A0A183GVT5</accession>
<accession>A0A3P8IRI2</accession>
<dbReference type="AlphaFoldDB" id="A0A183GVT5"/>
<proteinExistence type="predicted"/>
<organism evidence="2 3">
    <name type="scientific">Heligmosomoides polygyrus</name>
    <name type="common">Parasitic roundworm</name>
    <dbReference type="NCBI Taxonomy" id="6339"/>
    <lineage>
        <taxon>Eukaryota</taxon>
        <taxon>Metazoa</taxon>
        <taxon>Ecdysozoa</taxon>
        <taxon>Nematoda</taxon>
        <taxon>Chromadorea</taxon>
        <taxon>Rhabditida</taxon>
        <taxon>Rhabditina</taxon>
        <taxon>Rhabditomorpha</taxon>
        <taxon>Strongyloidea</taxon>
        <taxon>Heligmosomidae</taxon>
        <taxon>Heligmosomoides</taxon>
    </lineage>
</organism>